<proteinExistence type="predicted"/>
<gene>
    <name evidence="1" type="ORF">D8M03_05905</name>
</gene>
<evidence type="ECO:0000313" key="1">
    <source>
        <dbReference type="EMBL" id="RKQ18383.1"/>
    </source>
</evidence>
<dbReference type="AlphaFoldDB" id="A0A494Z714"/>
<organism evidence="1 2">
    <name type="scientific">Ureibacillus endophyticus</name>
    <dbReference type="NCBI Taxonomy" id="1978490"/>
    <lineage>
        <taxon>Bacteria</taxon>
        <taxon>Bacillati</taxon>
        <taxon>Bacillota</taxon>
        <taxon>Bacilli</taxon>
        <taxon>Bacillales</taxon>
        <taxon>Caryophanaceae</taxon>
        <taxon>Ureibacillus</taxon>
    </lineage>
</organism>
<protein>
    <recommendedName>
        <fullName evidence="3">Viral late gene transcription factor 3 zinc ribbon domain-containing protein</fullName>
    </recommendedName>
</protein>
<evidence type="ECO:0008006" key="3">
    <source>
        <dbReference type="Google" id="ProtNLM"/>
    </source>
</evidence>
<reference evidence="1 2" key="1">
    <citation type="journal article" date="2016" name="Antonie Van Leeuwenhoek">
        <title>Lysinibacillus endophyticus sp. nov., an indole-3-acetic acid producing endophytic bacterium isolated from corn root (Zea mays cv. Xinken-5).</title>
        <authorList>
            <person name="Yu J."/>
            <person name="Guan X."/>
            <person name="Liu C."/>
            <person name="Xiang W."/>
            <person name="Yu Z."/>
            <person name="Liu X."/>
            <person name="Wang G."/>
        </authorList>
    </citation>
    <scope>NUCLEOTIDE SEQUENCE [LARGE SCALE GENOMIC DNA]</scope>
    <source>
        <strain evidence="1 2">DSM 100506</strain>
    </source>
</reference>
<name>A0A494Z714_9BACL</name>
<dbReference type="Proteomes" id="UP000272238">
    <property type="component" value="Unassembled WGS sequence"/>
</dbReference>
<dbReference type="EMBL" id="RBZN01000009">
    <property type="protein sequence ID" value="RKQ18383.1"/>
    <property type="molecule type" value="Genomic_DNA"/>
</dbReference>
<comment type="caution">
    <text evidence="1">The sequence shown here is derived from an EMBL/GenBank/DDBJ whole genome shotgun (WGS) entry which is preliminary data.</text>
</comment>
<evidence type="ECO:0000313" key="2">
    <source>
        <dbReference type="Proteomes" id="UP000272238"/>
    </source>
</evidence>
<accession>A0A494Z714</accession>
<keyword evidence="2" id="KW-1185">Reference proteome</keyword>
<dbReference type="OrthoDB" id="2427445at2"/>
<sequence>MKIIEKDDKVIIDDMQFYGHVDRNQSCNECKLHLVYHEKFDAYFCPQCNSWIEKSCSDPNCKYCSNRPEKPLP</sequence>